<dbReference type="SMART" id="SM00408">
    <property type="entry name" value="IGc2"/>
    <property type="match status" value="1"/>
</dbReference>
<feature type="compositionally biased region" description="Pro residues" evidence="6">
    <location>
        <begin position="806"/>
        <end position="820"/>
    </location>
</feature>
<evidence type="ECO:0000256" key="8">
    <source>
        <dbReference type="SAM" id="SignalP"/>
    </source>
</evidence>
<evidence type="ECO:0000256" key="4">
    <source>
        <dbReference type="ARBA" id="ARBA00023157"/>
    </source>
</evidence>
<keyword evidence="7" id="KW-1133">Transmembrane helix</keyword>
<feature type="transmembrane region" description="Helical" evidence="7">
    <location>
        <begin position="528"/>
        <end position="548"/>
    </location>
</feature>
<feature type="region of interest" description="Disordered" evidence="6">
    <location>
        <begin position="792"/>
        <end position="831"/>
    </location>
</feature>
<keyword evidence="4" id="KW-1015">Disulfide bond</keyword>
<dbReference type="Proteomes" id="UP000791440">
    <property type="component" value="Unassembled WGS sequence"/>
</dbReference>
<proteinExistence type="predicted"/>
<keyword evidence="3" id="KW-0677">Repeat</keyword>
<dbReference type="SMART" id="SM00364">
    <property type="entry name" value="LRR_BAC"/>
    <property type="match status" value="6"/>
</dbReference>
<dbReference type="EMBL" id="JH668297">
    <property type="protein sequence ID" value="KAG6442894.1"/>
    <property type="molecule type" value="Genomic_DNA"/>
</dbReference>
<keyword evidence="11" id="KW-1185">Reference proteome</keyword>
<feature type="domain" description="Ig-like" evidence="9">
    <location>
        <begin position="401"/>
        <end position="514"/>
    </location>
</feature>
<reference evidence="10" key="1">
    <citation type="journal article" date="2016" name="Insect Biochem. Mol. Biol.">
        <title>Multifaceted biological insights from a draft genome sequence of the tobacco hornworm moth, Manduca sexta.</title>
        <authorList>
            <person name="Kanost M.R."/>
            <person name="Arrese E.L."/>
            <person name="Cao X."/>
            <person name="Chen Y.R."/>
            <person name="Chellapilla S."/>
            <person name="Goldsmith M.R."/>
            <person name="Grosse-Wilde E."/>
            <person name="Heckel D.G."/>
            <person name="Herndon N."/>
            <person name="Jiang H."/>
            <person name="Papanicolaou A."/>
            <person name="Qu J."/>
            <person name="Soulages J.L."/>
            <person name="Vogel H."/>
            <person name="Walters J."/>
            <person name="Waterhouse R.M."/>
            <person name="Ahn S.J."/>
            <person name="Almeida F.C."/>
            <person name="An C."/>
            <person name="Aqrawi P."/>
            <person name="Bretschneider A."/>
            <person name="Bryant W.B."/>
            <person name="Bucks S."/>
            <person name="Chao H."/>
            <person name="Chevignon G."/>
            <person name="Christen J.M."/>
            <person name="Clarke D.F."/>
            <person name="Dittmer N.T."/>
            <person name="Ferguson L.C.F."/>
            <person name="Garavelou S."/>
            <person name="Gordon K.H.J."/>
            <person name="Gunaratna R.T."/>
            <person name="Han Y."/>
            <person name="Hauser F."/>
            <person name="He Y."/>
            <person name="Heidel-Fischer H."/>
            <person name="Hirsh A."/>
            <person name="Hu Y."/>
            <person name="Jiang H."/>
            <person name="Kalra D."/>
            <person name="Klinner C."/>
            <person name="Konig C."/>
            <person name="Kovar C."/>
            <person name="Kroll A.R."/>
            <person name="Kuwar S.S."/>
            <person name="Lee S.L."/>
            <person name="Lehman R."/>
            <person name="Li K."/>
            <person name="Li Z."/>
            <person name="Liang H."/>
            <person name="Lovelace S."/>
            <person name="Lu Z."/>
            <person name="Mansfield J.H."/>
            <person name="McCulloch K.J."/>
            <person name="Mathew T."/>
            <person name="Morton B."/>
            <person name="Muzny D.M."/>
            <person name="Neunemann D."/>
            <person name="Ongeri F."/>
            <person name="Pauchet Y."/>
            <person name="Pu L.L."/>
            <person name="Pyrousis I."/>
            <person name="Rao X.J."/>
            <person name="Redding A."/>
            <person name="Roesel C."/>
            <person name="Sanchez-Gracia A."/>
            <person name="Schaack S."/>
            <person name="Shukla A."/>
            <person name="Tetreau G."/>
            <person name="Wang Y."/>
            <person name="Xiong G.H."/>
            <person name="Traut W."/>
            <person name="Walsh T.K."/>
            <person name="Worley K.C."/>
            <person name="Wu D."/>
            <person name="Wu W."/>
            <person name="Wu Y.Q."/>
            <person name="Zhang X."/>
            <person name="Zou Z."/>
            <person name="Zucker H."/>
            <person name="Briscoe A.D."/>
            <person name="Burmester T."/>
            <person name="Clem R.J."/>
            <person name="Feyereisen R."/>
            <person name="Grimmelikhuijzen C.J.P."/>
            <person name="Hamodrakas S.J."/>
            <person name="Hansson B.S."/>
            <person name="Huguet E."/>
            <person name="Jermiin L.S."/>
            <person name="Lan Q."/>
            <person name="Lehman H.K."/>
            <person name="Lorenzen M."/>
            <person name="Merzendorfer H."/>
            <person name="Michalopoulos I."/>
            <person name="Morton D.B."/>
            <person name="Muthukrishnan S."/>
            <person name="Oakeshott J.G."/>
            <person name="Palmer W."/>
            <person name="Park Y."/>
            <person name="Passarelli A.L."/>
            <person name="Rozas J."/>
            <person name="Schwartz L.M."/>
            <person name="Smith W."/>
            <person name="Southgate A."/>
            <person name="Vilcinskas A."/>
            <person name="Vogt R."/>
            <person name="Wang P."/>
            <person name="Werren J."/>
            <person name="Yu X.Q."/>
            <person name="Zhou J.J."/>
            <person name="Brown S.J."/>
            <person name="Scherer S.E."/>
            <person name="Richards S."/>
            <person name="Blissard G.W."/>
        </authorList>
    </citation>
    <scope>NUCLEOTIDE SEQUENCE</scope>
</reference>
<name>A0A922CEF1_MANSE</name>
<evidence type="ECO:0000256" key="7">
    <source>
        <dbReference type="SAM" id="Phobius"/>
    </source>
</evidence>
<dbReference type="PANTHER" id="PTHR24369:SF210">
    <property type="entry name" value="CHAOPTIN-RELATED"/>
    <property type="match status" value="1"/>
</dbReference>
<dbReference type="InterPro" id="IPR032675">
    <property type="entry name" value="LRR_dom_sf"/>
</dbReference>
<dbReference type="InterPro" id="IPR001611">
    <property type="entry name" value="Leu-rich_rpt"/>
</dbReference>
<dbReference type="InterPro" id="IPR003598">
    <property type="entry name" value="Ig_sub2"/>
</dbReference>
<organism evidence="10 11">
    <name type="scientific">Manduca sexta</name>
    <name type="common">Tobacco hawkmoth</name>
    <name type="synonym">Tobacco hornworm</name>
    <dbReference type="NCBI Taxonomy" id="7130"/>
    <lineage>
        <taxon>Eukaryota</taxon>
        <taxon>Metazoa</taxon>
        <taxon>Ecdysozoa</taxon>
        <taxon>Arthropoda</taxon>
        <taxon>Hexapoda</taxon>
        <taxon>Insecta</taxon>
        <taxon>Pterygota</taxon>
        <taxon>Neoptera</taxon>
        <taxon>Endopterygota</taxon>
        <taxon>Lepidoptera</taxon>
        <taxon>Glossata</taxon>
        <taxon>Ditrysia</taxon>
        <taxon>Bombycoidea</taxon>
        <taxon>Sphingidae</taxon>
        <taxon>Sphinginae</taxon>
        <taxon>Sphingini</taxon>
        <taxon>Manduca</taxon>
    </lineage>
</organism>
<evidence type="ECO:0000256" key="1">
    <source>
        <dbReference type="ARBA" id="ARBA00022614"/>
    </source>
</evidence>
<dbReference type="InterPro" id="IPR003599">
    <property type="entry name" value="Ig_sub"/>
</dbReference>
<keyword evidence="7" id="KW-0812">Transmembrane</keyword>
<dbReference type="SMART" id="SM00409">
    <property type="entry name" value="IG"/>
    <property type="match status" value="1"/>
</dbReference>
<dbReference type="GO" id="GO:0005886">
    <property type="term" value="C:plasma membrane"/>
    <property type="evidence" value="ECO:0007669"/>
    <property type="project" value="TreeGrafter"/>
</dbReference>
<dbReference type="FunFam" id="3.80.10.10:FF:000770">
    <property type="entry name" value="Uncharacterized protein"/>
    <property type="match status" value="1"/>
</dbReference>
<dbReference type="InterPro" id="IPR003591">
    <property type="entry name" value="Leu-rich_rpt_typical-subtyp"/>
</dbReference>
<dbReference type="PROSITE" id="PS50835">
    <property type="entry name" value="IG_LIKE"/>
    <property type="match status" value="1"/>
</dbReference>
<dbReference type="FunFam" id="3.80.10.10:FF:001164">
    <property type="entry name" value="GH01279p"/>
    <property type="match status" value="1"/>
</dbReference>
<dbReference type="SUPFAM" id="SSF48726">
    <property type="entry name" value="Immunoglobulin"/>
    <property type="match status" value="1"/>
</dbReference>
<evidence type="ECO:0000313" key="10">
    <source>
        <dbReference type="EMBL" id="KAG6442894.1"/>
    </source>
</evidence>
<dbReference type="Pfam" id="PF13927">
    <property type="entry name" value="Ig_3"/>
    <property type="match status" value="1"/>
</dbReference>
<evidence type="ECO:0000313" key="11">
    <source>
        <dbReference type="Proteomes" id="UP000791440"/>
    </source>
</evidence>
<evidence type="ECO:0000256" key="6">
    <source>
        <dbReference type="SAM" id="MobiDB-lite"/>
    </source>
</evidence>
<keyword evidence="5" id="KW-0325">Glycoprotein</keyword>
<feature type="chain" id="PRO_5036860549" description="Ig-like domain-containing protein" evidence="8">
    <location>
        <begin position="20"/>
        <end position="925"/>
    </location>
</feature>
<dbReference type="Pfam" id="PF13855">
    <property type="entry name" value="LRR_8"/>
    <property type="match status" value="3"/>
</dbReference>
<dbReference type="PROSITE" id="PS51450">
    <property type="entry name" value="LRR"/>
    <property type="match status" value="5"/>
</dbReference>
<dbReference type="PANTHER" id="PTHR24369">
    <property type="entry name" value="ANTIGEN BSP, PUTATIVE-RELATED"/>
    <property type="match status" value="1"/>
</dbReference>
<comment type="caution">
    <text evidence="10">The sequence shown here is derived from an EMBL/GenBank/DDBJ whole genome shotgun (WGS) entry which is preliminary data.</text>
</comment>
<dbReference type="InterPro" id="IPR036179">
    <property type="entry name" value="Ig-like_dom_sf"/>
</dbReference>
<dbReference type="Gene3D" id="2.60.40.10">
    <property type="entry name" value="Immunoglobulins"/>
    <property type="match status" value="1"/>
</dbReference>
<dbReference type="Gene3D" id="3.80.10.10">
    <property type="entry name" value="Ribonuclease Inhibitor"/>
    <property type="match status" value="2"/>
</dbReference>
<protein>
    <recommendedName>
        <fullName evidence="9">Ig-like domain-containing protein</fullName>
    </recommendedName>
</protein>
<dbReference type="AlphaFoldDB" id="A0A922CEF1"/>
<dbReference type="SMART" id="SM00365">
    <property type="entry name" value="LRR_SD22"/>
    <property type="match status" value="5"/>
</dbReference>
<feature type="signal peptide" evidence="8">
    <location>
        <begin position="1"/>
        <end position="19"/>
    </location>
</feature>
<feature type="region of interest" description="Disordered" evidence="6">
    <location>
        <begin position="855"/>
        <end position="882"/>
    </location>
</feature>
<sequence>MQWLHNILALAVIWCGVVAEACPAGCVCNETRLACEGAAAAGGRLTSAALAHRALRLQELVWTGSNVNTLDPQLFDGLTQLTYIDLSRNEIKKTEYGLFPHLGHLQLLNLSRNHLEDIPRLTFADLDNLEYLDLSHNRLSVIPFQVFGPMTKLVYLDLSHNKIASFLDYYFNPNKHLRALFLNNNSLVKITSNALVNLRELEILDLSSNKLDYLPRSVFDNFEQLKKLNLSYNQLQNISHDAYKNLRNLIYLNMGGNRLRSLPPGLFQHNENLKTIYLDHTEIQVIQNTNFKGLNNLEQLYLRNNYNLREIETYVFQDTPSLTHLNISYNSLTFLPLSLKMLDSLKALDIRNNPWACDCRMAWFASWAESRKQIITSDLSCRLTYPNDMLRILNHTNCKPPRLIHSSPLTLYRLQTDALLECRFDGNPMPSITWITPTRMVFHWNPDQLIPDIFHKHGVAHDQYYNAIDNFRSRVKVLENGSLFIGDIHREDCGTYLCFATNPSANVTAEVVLNIDPMTMFEIKMYSLLWGAVCAAAFLGLTLLVQALHYIVYRFRLMETCCSCCTCVSRDAPRTRQIYSMLDNIEQYKRQQLEKLRENYAVQVHRIKENCTQQMEWIQNSYSTQANHLRNIRDIGTNHLTAMKDQYYDQVKRVREYSTCQLNWVRENYVFQRNKIRKFSAHQILRLRESYKYQQQTLNKVLENLPSLYFENCRSGSCGRSDSMAFDPDVEVIDMYLKTKIEKLSNLPNPIADDESKMSVYYTPTERSINSRRNSPITIPEGIHINMIETGPPPRLPAMLRSLQYGPPPTVDTPTPPDSPSPTTSKCAVPARQYQCERVDAKPSSEPLLGREHAQYERARRKGQLPASASSPELSGAAEQARQAAHTAARVLLAVELTQPECQLRHAAGQLVCGECVKLCENTPL</sequence>
<dbReference type="InterPro" id="IPR013783">
    <property type="entry name" value="Ig-like_fold"/>
</dbReference>
<accession>A0A922CEF1</accession>
<evidence type="ECO:0000256" key="3">
    <source>
        <dbReference type="ARBA" id="ARBA00022737"/>
    </source>
</evidence>
<keyword evidence="1" id="KW-0433">Leucine-rich repeat</keyword>
<dbReference type="SMART" id="SM00369">
    <property type="entry name" value="LRR_TYP"/>
    <property type="match status" value="10"/>
</dbReference>
<keyword evidence="7" id="KW-0472">Membrane</keyword>
<evidence type="ECO:0000259" key="9">
    <source>
        <dbReference type="PROSITE" id="PS50835"/>
    </source>
</evidence>
<dbReference type="OrthoDB" id="10061535at2759"/>
<dbReference type="InterPro" id="IPR007110">
    <property type="entry name" value="Ig-like_dom"/>
</dbReference>
<evidence type="ECO:0000256" key="5">
    <source>
        <dbReference type="ARBA" id="ARBA00023180"/>
    </source>
</evidence>
<keyword evidence="2 8" id="KW-0732">Signal</keyword>
<evidence type="ECO:0000256" key="2">
    <source>
        <dbReference type="ARBA" id="ARBA00022729"/>
    </source>
</evidence>
<dbReference type="PRINTS" id="PR00019">
    <property type="entry name" value="LEURICHRPT"/>
</dbReference>
<reference evidence="10" key="2">
    <citation type="submission" date="2020-12" db="EMBL/GenBank/DDBJ databases">
        <authorList>
            <person name="Kanost M."/>
        </authorList>
    </citation>
    <scope>NUCLEOTIDE SEQUENCE</scope>
</reference>
<dbReference type="InterPro" id="IPR050541">
    <property type="entry name" value="LRR_TM_domain-containing"/>
</dbReference>
<dbReference type="SUPFAM" id="SSF52058">
    <property type="entry name" value="L domain-like"/>
    <property type="match status" value="1"/>
</dbReference>
<gene>
    <name evidence="10" type="ORF">O3G_MSEX002565</name>
</gene>